<feature type="domain" description="YrhK" evidence="2">
    <location>
        <begin position="41"/>
        <end position="96"/>
    </location>
</feature>
<dbReference type="EMBL" id="JBHUEH010000023">
    <property type="protein sequence ID" value="MFD1887327.1"/>
    <property type="molecule type" value="Genomic_DNA"/>
</dbReference>
<keyword evidence="1" id="KW-0472">Membrane</keyword>
<evidence type="ECO:0000259" key="2">
    <source>
        <dbReference type="Pfam" id="PF14145"/>
    </source>
</evidence>
<protein>
    <submittedName>
        <fullName evidence="3">YrhK family protein</fullName>
    </submittedName>
</protein>
<dbReference type="Pfam" id="PF14145">
    <property type="entry name" value="YrhK"/>
    <property type="match status" value="1"/>
</dbReference>
<reference evidence="4" key="1">
    <citation type="journal article" date="2019" name="Int. J. Syst. Evol. Microbiol.">
        <title>The Global Catalogue of Microorganisms (GCM) 10K type strain sequencing project: providing services to taxonomists for standard genome sequencing and annotation.</title>
        <authorList>
            <consortium name="The Broad Institute Genomics Platform"/>
            <consortium name="The Broad Institute Genome Sequencing Center for Infectious Disease"/>
            <person name="Wu L."/>
            <person name="Ma J."/>
        </authorList>
    </citation>
    <scope>NUCLEOTIDE SEQUENCE [LARGE SCALE GENOMIC DNA]</scope>
    <source>
        <strain evidence="4">CCUG 54950</strain>
    </source>
</reference>
<dbReference type="InterPro" id="IPR025424">
    <property type="entry name" value="YrhK_domain"/>
</dbReference>
<accession>A0ABW4RME7</accession>
<feature type="transmembrane region" description="Helical" evidence="1">
    <location>
        <begin position="72"/>
        <end position="93"/>
    </location>
</feature>
<keyword evidence="1" id="KW-0812">Transmembrane</keyword>
<proteinExistence type="predicted"/>
<keyword evidence="4" id="KW-1185">Reference proteome</keyword>
<dbReference type="Proteomes" id="UP001597233">
    <property type="component" value="Unassembled WGS sequence"/>
</dbReference>
<evidence type="ECO:0000313" key="4">
    <source>
        <dbReference type="Proteomes" id="UP001597233"/>
    </source>
</evidence>
<keyword evidence="1" id="KW-1133">Transmembrane helix</keyword>
<name>A0ABW4RME7_9BACL</name>
<gene>
    <name evidence="3" type="ORF">ACFSC9_17670</name>
</gene>
<evidence type="ECO:0000313" key="3">
    <source>
        <dbReference type="EMBL" id="MFD1887327.1"/>
    </source>
</evidence>
<sequence length="113" mass="13269">MNKHQAESKPTPTKKRKICIRRPDSYQLAIEFKRRRIVTSNRYEMISVLNDIITTICFLVGSYFFFHKETETGTIMFIIGNANTLFRAILSLIRKIHVEWIQNESSESSTQLK</sequence>
<feature type="transmembrane region" description="Helical" evidence="1">
    <location>
        <begin position="43"/>
        <end position="66"/>
    </location>
</feature>
<comment type="caution">
    <text evidence="3">The sequence shown here is derived from an EMBL/GenBank/DDBJ whole genome shotgun (WGS) entry which is preliminary data.</text>
</comment>
<organism evidence="3 4">
    <name type="scientific">Paenibacillus wenxiniae</name>
    <dbReference type="NCBI Taxonomy" id="1636843"/>
    <lineage>
        <taxon>Bacteria</taxon>
        <taxon>Bacillati</taxon>
        <taxon>Bacillota</taxon>
        <taxon>Bacilli</taxon>
        <taxon>Bacillales</taxon>
        <taxon>Paenibacillaceae</taxon>
        <taxon>Paenibacillus</taxon>
    </lineage>
</organism>
<evidence type="ECO:0000256" key="1">
    <source>
        <dbReference type="SAM" id="Phobius"/>
    </source>
</evidence>
<dbReference type="RefSeq" id="WP_347325180.1">
    <property type="nucleotide sequence ID" value="NZ_JBCGUH010000005.1"/>
</dbReference>